<keyword evidence="2" id="KW-1185">Reference proteome</keyword>
<evidence type="ECO:0000313" key="1">
    <source>
        <dbReference type="EMBL" id="MCW1924199.1"/>
    </source>
</evidence>
<reference evidence="1 2" key="1">
    <citation type="submission" date="2022-10" db="EMBL/GenBank/DDBJ databases">
        <title>Luteolibacter arcticus strain CCTCC AB 2014275, whole genome shotgun sequencing project.</title>
        <authorList>
            <person name="Zhao G."/>
            <person name="Shen L."/>
        </authorList>
    </citation>
    <scope>NUCLEOTIDE SEQUENCE [LARGE SCALE GENOMIC DNA]</scope>
    <source>
        <strain evidence="1 2">CCTCC AB 2014275</strain>
    </source>
</reference>
<proteinExistence type="predicted"/>
<gene>
    <name evidence="1" type="ORF">OKA05_16655</name>
</gene>
<organism evidence="1 2">
    <name type="scientific">Luteolibacter arcticus</name>
    <dbReference type="NCBI Taxonomy" id="1581411"/>
    <lineage>
        <taxon>Bacteria</taxon>
        <taxon>Pseudomonadati</taxon>
        <taxon>Verrucomicrobiota</taxon>
        <taxon>Verrucomicrobiia</taxon>
        <taxon>Verrucomicrobiales</taxon>
        <taxon>Verrucomicrobiaceae</taxon>
        <taxon>Luteolibacter</taxon>
    </lineage>
</organism>
<evidence type="ECO:0000313" key="2">
    <source>
        <dbReference type="Proteomes" id="UP001320876"/>
    </source>
</evidence>
<protein>
    <submittedName>
        <fullName evidence="1">Uncharacterized protein</fullName>
    </submittedName>
</protein>
<dbReference type="EMBL" id="JAPDDT010000007">
    <property type="protein sequence ID" value="MCW1924199.1"/>
    <property type="molecule type" value="Genomic_DNA"/>
</dbReference>
<dbReference type="Proteomes" id="UP001320876">
    <property type="component" value="Unassembled WGS sequence"/>
</dbReference>
<sequence>MSTSSPSPSFDKDHAAAYDQRFAKLDPMRDALHSRARCVWVRVRGLSC</sequence>
<name>A0ABT3GL12_9BACT</name>
<comment type="caution">
    <text evidence="1">The sequence shown here is derived from an EMBL/GenBank/DDBJ whole genome shotgun (WGS) entry which is preliminary data.</text>
</comment>
<accession>A0ABT3GL12</accession>